<keyword evidence="16" id="KW-0479">Metal-binding</keyword>
<dbReference type="OrthoDB" id="9804707at2"/>
<dbReference type="PANTHER" id="PTHR34265">
    <property type="entry name" value="TYPE III PANTOTHENATE KINASE"/>
    <property type="match status" value="1"/>
</dbReference>
<keyword evidence="8 16" id="KW-0808">Transferase</keyword>
<sequence precursor="true">MNLIIDAGNTRVKIYPTQDDKVGTPAVFSSSDDRFIQAHIKSKDFLHCIVSNVGSKSPLWYDVLSVAKGAFIELNGHTPIPVKSQYRTPETLGYDRIANVVGADFLFPGQNILAIDAGTALTYDLVSNSVYLGGAIAPGMQLRFDALHQHTSRLPSLKYMPDYEVPGKTTKDSILNGVVEGIVNEIKGTINTYKKEYSDLITVITGGDADIFAKMIKNGIFAEPYLLAKGLNRILNYNVEKT</sequence>
<dbReference type="EMBL" id="CP013118">
    <property type="protein sequence ID" value="ALO15306.1"/>
    <property type="molecule type" value="Genomic_DNA"/>
</dbReference>
<dbReference type="STRING" id="1307839.L21SP5_01663"/>
<protein>
    <recommendedName>
        <fullName evidence="15 16">Type III pantothenate kinase</fullName>
        <ecNumber evidence="6 16">2.7.1.33</ecNumber>
    </recommendedName>
    <alternativeName>
        <fullName evidence="16">PanK-III</fullName>
    </alternativeName>
    <alternativeName>
        <fullName evidence="16">Pantothenic acid kinase</fullName>
    </alternativeName>
</protein>
<evidence type="ECO:0000256" key="3">
    <source>
        <dbReference type="ARBA" id="ARBA00004496"/>
    </source>
</evidence>
<dbReference type="HAMAP" id="MF_01274">
    <property type="entry name" value="Pantothen_kinase_3"/>
    <property type="match status" value="1"/>
</dbReference>
<feature type="binding site" evidence="16">
    <location>
        <position position="119"/>
    </location>
    <ligand>
        <name>ATP</name>
        <dbReference type="ChEBI" id="CHEBI:30616"/>
    </ligand>
</feature>
<evidence type="ECO:0000256" key="7">
    <source>
        <dbReference type="ARBA" id="ARBA00022490"/>
    </source>
</evidence>
<evidence type="ECO:0000256" key="6">
    <source>
        <dbReference type="ARBA" id="ARBA00012102"/>
    </source>
</evidence>
<evidence type="ECO:0000313" key="18">
    <source>
        <dbReference type="Proteomes" id="UP000064893"/>
    </source>
</evidence>
<dbReference type="GO" id="GO:0015937">
    <property type="term" value="P:coenzyme A biosynthetic process"/>
    <property type="evidence" value="ECO:0007669"/>
    <property type="project" value="UniProtKB-UniRule"/>
</dbReference>
<dbReference type="InterPro" id="IPR043129">
    <property type="entry name" value="ATPase_NBD"/>
</dbReference>
<dbReference type="GO" id="GO:0005524">
    <property type="term" value="F:ATP binding"/>
    <property type="evidence" value="ECO:0007669"/>
    <property type="project" value="UniProtKB-UniRule"/>
</dbReference>
<feature type="binding site" evidence="16">
    <location>
        <position position="86"/>
    </location>
    <ligand>
        <name>substrate</name>
    </ligand>
</feature>
<evidence type="ECO:0000256" key="8">
    <source>
        <dbReference type="ARBA" id="ARBA00022679"/>
    </source>
</evidence>
<evidence type="ECO:0000256" key="5">
    <source>
        <dbReference type="ARBA" id="ARBA00011738"/>
    </source>
</evidence>
<comment type="cofactor">
    <cofactor evidence="2">
        <name>K(+)</name>
        <dbReference type="ChEBI" id="CHEBI:29103"/>
    </cofactor>
</comment>
<comment type="similarity">
    <text evidence="14 16">Belongs to the type III pantothenate kinase family.</text>
</comment>
<dbReference type="GO" id="GO:0004594">
    <property type="term" value="F:pantothenate kinase activity"/>
    <property type="evidence" value="ECO:0007669"/>
    <property type="project" value="UniProtKB-UniRule"/>
</dbReference>
<dbReference type="NCBIfam" id="TIGR00671">
    <property type="entry name" value="baf"/>
    <property type="match status" value="1"/>
</dbReference>
<dbReference type="UniPathway" id="UPA00241">
    <property type="reaction ID" value="UER00352"/>
</dbReference>
<evidence type="ECO:0000256" key="2">
    <source>
        <dbReference type="ARBA" id="ARBA00001958"/>
    </source>
</evidence>
<comment type="subcellular location">
    <subcellularLocation>
        <location evidence="3 16">Cytoplasm</location>
    </subcellularLocation>
</comment>
<dbReference type="GO" id="GO:0046872">
    <property type="term" value="F:metal ion binding"/>
    <property type="evidence" value="ECO:0007669"/>
    <property type="project" value="UniProtKB-KW"/>
</dbReference>
<organism evidence="17 18">
    <name type="scientific">Salinivirga cyanobacteriivorans</name>
    <dbReference type="NCBI Taxonomy" id="1307839"/>
    <lineage>
        <taxon>Bacteria</taxon>
        <taxon>Pseudomonadati</taxon>
        <taxon>Bacteroidota</taxon>
        <taxon>Bacteroidia</taxon>
        <taxon>Bacteroidales</taxon>
        <taxon>Salinivirgaceae</taxon>
        <taxon>Salinivirga</taxon>
    </lineage>
</organism>
<keyword evidence="13 16" id="KW-0173">Coenzyme A biosynthesis</keyword>
<dbReference type="CDD" id="cd24015">
    <property type="entry name" value="ASKHA_NBD_PanK-III"/>
    <property type="match status" value="1"/>
</dbReference>
<gene>
    <name evidence="16 17" type="primary">coaX</name>
    <name evidence="17" type="ORF">L21SP5_01663</name>
</gene>
<feature type="binding site" evidence="16">
    <location>
        <position position="170"/>
    </location>
    <ligand>
        <name>substrate</name>
    </ligand>
</feature>
<evidence type="ECO:0000256" key="4">
    <source>
        <dbReference type="ARBA" id="ARBA00005225"/>
    </source>
</evidence>
<dbReference type="PATRIC" id="fig|1307839.3.peg.1762"/>
<keyword evidence="11 16" id="KW-0067">ATP-binding</keyword>
<dbReference type="Pfam" id="PF03309">
    <property type="entry name" value="Pan_kinase"/>
    <property type="match status" value="1"/>
</dbReference>
<dbReference type="KEGG" id="blq:L21SP5_01663"/>
<comment type="subunit">
    <text evidence="5 16">Homodimer.</text>
</comment>
<dbReference type="InterPro" id="IPR004619">
    <property type="entry name" value="Type_III_PanK"/>
</dbReference>
<evidence type="ECO:0000256" key="11">
    <source>
        <dbReference type="ARBA" id="ARBA00022840"/>
    </source>
</evidence>
<evidence type="ECO:0000256" key="12">
    <source>
        <dbReference type="ARBA" id="ARBA00022958"/>
    </source>
</evidence>
<feature type="binding site" evidence="16">
    <location>
        <begin position="6"/>
        <end position="13"/>
    </location>
    <ligand>
        <name>ATP</name>
        <dbReference type="ChEBI" id="CHEBI:30616"/>
    </ligand>
</feature>
<keyword evidence="18" id="KW-1185">Reference proteome</keyword>
<comment type="pathway">
    <text evidence="4 16">Cofactor biosynthesis; coenzyme A biosynthesis; CoA from (R)-pantothenate: step 1/5.</text>
</comment>
<proteinExistence type="inferred from homology"/>
<keyword evidence="12 16" id="KW-0630">Potassium</keyword>
<accession>A0A0S2HZ35</accession>
<keyword evidence="7 16" id="KW-0963">Cytoplasm</keyword>
<dbReference type="AlphaFoldDB" id="A0A0S2HZ35"/>
<feature type="active site" description="Proton acceptor" evidence="16">
    <location>
        <position position="95"/>
    </location>
</feature>
<dbReference type="EC" id="2.7.1.33" evidence="6 16"/>
<dbReference type="Gene3D" id="3.30.420.40">
    <property type="match status" value="1"/>
</dbReference>
<evidence type="ECO:0000313" key="17">
    <source>
        <dbReference type="EMBL" id="ALO15306.1"/>
    </source>
</evidence>
<reference evidence="17 18" key="1">
    <citation type="submission" date="2015-11" db="EMBL/GenBank/DDBJ databases">
        <title>Description and complete genome sequence of a novel strain predominating in hypersaline microbial mats and representing a new family of the Bacteriodetes phylum.</title>
        <authorList>
            <person name="Spring S."/>
            <person name="Bunk B."/>
            <person name="Sproer C."/>
            <person name="Klenk H.-P."/>
        </authorList>
    </citation>
    <scope>NUCLEOTIDE SEQUENCE [LARGE SCALE GENOMIC DNA]</scope>
    <source>
        <strain evidence="17 18">L21-Spi-D4</strain>
    </source>
</reference>
<feature type="binding site" evidence="16">
    <location>
        <begin position="93"/>
        <end position="96"/>
    </location>
    <ligand>
        <name>substrate</name>
    </ligand>
</feature>
<evidence type="ECO:0000256" key="9">
    <source>
        <dbReference type="ARBA" id="ARBA00022741"/>
    </source>
</evidence>
<evidence type="ECO:0000256" key="15">
    <source>
        <dbReference type="ARBA" id="ARBA00040883"/>
    </source>
</evidence>
<keyword evidence="9 16" id="KW-0547">Nucleotide-binding</keyword>
<dbReference type="GO" id="GO:0005737">
    <property type="term" value="C:cytoplasm"/>
    <property type="evidence" value="ECO:0007669"/>
    <property type="project" value="UniProtKB-SubCell"/>
</dbReference>
<dbReference type="SUPFAM" id="SSF53067">
    <property type="entry name" value="Actin-like ATPase domain"/>
    <property type="match status" value="2"/>
</dbReference>
<comment type="function">
    <text evidence="16">Catalyzes the phosphorylation of pantothenate (Pan), the first step in CoA biosynthesis.</text>
</comment>
<evidence type="ECO:0000256" key="16">
    <source>
        <dbReference type="HAMAP-Rule" id="MF_01274"/>
    </source>
</evidence>
<evidence type="ECO:0000256" key="10">
    <source>
        <dbReference type="ARBA" id="ARBA00022777"/>
    </source>
</evidence>
<feature type="binding site" evidence="16">
    <location>
        <position position="116"/>
    </location>
    <ligand>
        <name>K(+)</name>
        <dbReference type="ChEBI" id="CHEBI:29103"/>
    </ligand>
</feature>
<name>A0A0S2HZ35_9BACT</name>
<comment type="cofactor">
    <cofactor evidence="16">
        <name>NH4(+)</name>
        <dbReference type="ChEBI" id="CHEBI:28938"/>
    </cofactor>
    <cofactor evidence="16">
        <name>K(+)</name>
        <dbReference type="ChEBI" id="CHEBI:29103"/>
    </cofactor>
    <text evidence="16">A monovalent cation. Ammonium or potassium.</text>
</comment>
<evidence type="ECO:0000256" key="13">
    <source>
        <dbReference type="ARBA" id="ARBA00022993"/>
    </source>
</evidence>
<keyword evidence="10 16" id="KW-0418">Kinase</keyword>
<dbReference type="RefSeq" id="WP_057952774.1">
    <property type="nucleotide sequence ID" value="NZ_CP013118.1"/>
</dbReference>
<evidence type="ECO:0000256" key="1">
    <source>
        <dbReference type="ARBA" id="ARBA00001206"/>
    </source>
</evidence>
<dbReference type="PANTHER" id="PTHR34265:SF1">
    <property type="entry name" value="TYPE III PANTOTHENATE KINASE"/>
    <property type="match status" value="1"/>
</dbReference>
<comment type="catalytic activity">
    <reaction evidence="1 16">
        <text>(R)-pantothenate + ATP = (R)-4'-phosphopantothenate + ADP + H(+)</text>
        <dbReference type="Rhea" id="RHEA:16373"/>
        <dbReference type="ChEBI" id="CHEBI:10986"/>
        <dbReference type="ChEBI" id="CHEBI:15378"/>
        <dbReference type="ChEBI" id="CHEBI:29032"/>
        <dbReference type="ChEBI" id="CHEBI:30616"/>
        <dbReference type="ChEBI" id="CHEBI:456216"/>
        <dbReference type="EC" id="2.7.1.33"/>
    </reaction>
</comment>
<evidence type="ECO:0000256" key="14">
    <source>
        <dbReference type="ARBA" id="ARBA00038036"/>
    </source>
</evidence>
<dbReference type="Proteomes" id="UP000064893">
    <property type="component" value="Chromosome"/>
</dbReference>